<evidence type="ECO:0000313" key="8">
    <source>
        <dbReference type="Proteomes" id="UP000326354"/>
    </source>
</evidence>
<dbReference type="RefSeq" id="WP_151968372.1">
    <property type="nucleotide sequence ID" value="NZ_AP019860.1"/>
</dbReference>
<organism evidence="7 8">
    <name type="scientific">Uabimicrobium amorphum</name>
    <dbReference type="NCBI Taxonomy" id="2596890"/>
    <lineage>
        <taxon>Bacteria</taxon>
        <taxon>Pseudomonadati</taxon>
        <taxon>Planctomycetota</taxon>
        <taxon>Candidatus Uabimicrobiia</taxon>
        <taxon>Candidatus Uabimicrobiales</taxon>
        <taxon>Candidatus Uabimicrobiaceae</taxon>
        <taxon>Candidatus Uabimicrobium</taxon>
    </lineage>
</organism>
<feature type="domain" description="NolW-like" evidence="5">
    <location>
        <begin position="127"/>
        <end position="188"/>
    </location>
</feature>
<dbReference type="AlphaFoldDB" id="A0A5S9IMS6"/>
<dbReference type="EMBL" id="AP019860">
    <property type="protein sequence ID" value="BBM84202.1"/>
    <property type="molecule type" value="Genomic_DNA"/>
</dbReference>
<dbReference type="InterPro" id="IPR050810">
    <property type="entry name" value="Bact_Secretion_Sys_Channel"/>
</dbReference>
<dbReference type="OrthoDB" id="9779724at2"/>
<gene>
    <name evidence="7" type="ORF">UABAM_02558</name>
</gene>
<dbReference type="Pfam" id="PF21305">
    <property type="entry name" value="type_II_gspD_N0"/>
    <property type="match status" value="1"/>
</dbReference>
<evidence type="ECO:0000259" key="5">
    <source>
        <dbReference type="Pfam" id="PF03958"/>
    </source>
</evidence>
<accession>A0A5S9IMS6</accession>
<dbReference type="InterPro" id="IPR038591">
    <property type="entry name" value="NolW-like_sf"/>
</dbReference>
<dbReference type="PANTHER" id="PTHR30332">
    <property type="entry name" value="PROBABLE GENERAL SECRETION PATHWAY PROTEIN D"/>
    <property type="match status" value="1"/>
</dbReference>
<dbReference type="KEGG" id="uam:UABAM_02558"/>
<evidence type="ECO:0000256" key="2">
    <source>
        <dbReference type="ARBA" id="ARBA00022729"/>
    </source>
</evidence>
<dbReference type="Gene3D" id="3.30.1370.120">
    <property type="match status" value="1"/>
</dbReference>
<dbReference type="GO" id="GO:0009306">
    <property type="term" value="P:protein secretion"/>
    <property type="evidence" value="ECO:0007669"/>
    <property type="project" value="TreeGrafter"/>
</dbReference>
<name>A0A5S9IMS6_UABAM</name>
<dbReference type="InterPro" id="IPR005644">
    <property type="entry name" value="NolW-like"/>
</dbReference>
<feature type="domain" description="GspD-like N0" evidence="6">
    <location>
        <begin position="25"/>
        <end position="85"/>
    </location>
</feature>
<dbReference type="GO" id="GO:0015627">
    <property type="term" value="C:type II protein secretion system complex"/>
    <property type="evidence" value="ECO:0007669"/>
    <property type="project" value="TreeGrafter"/>
</dbReference>
<dbReference type="Proteomes" id="UP000326354">
    <property type="component" value="Chromosome"/>
</dbReference>
<evidence type="ECO:0000313" key="7">
    <source>
        <dbReference type="EMBL" id="BBM84202.1"/>
    </source>
</evidence>
<evidence type="ECO:0000256" key="3">
    <source>
        <dbReference type="ARBA" id="ARBA00023136"/>
    </source>
</evidence>
<reference evidence="7 8" key="1">
    <citation type="submission" date="2019-08" db="EMBL/GenBank/DDBJ databases">
        <title>Complete genome sequence of Candidatus Uab amorphum.</title>
        <authorList>
            <person name="Shiratori T."/>
            <person name="Suzuki S."/>
            <person name="Kakizawa Y."/>
            <person name="Ishida K."/>
        </authorList>
    </citation>
    <scope>NUCLEOTIDE SEQUENCE [LARGE SCALE GENOMIC DNA]</scope>
    <source>
        <strain evidence="7 8">SRT547</strain>
    </source>
</reference>
<evidence type="ECO:0000256" key="4">
    <source>
        <dbReference type="SAM" id="Coils"/>
    </source>
</evidence>
<keyword evidence="8" id="KW-1185">Reference proteome</keyword>
<sequence>MLRIYTLIILATVSLYAQNEIETSEISLQQFIDHVAKKTGRTIIYDTSVVAKKLNIANLKASTNEELMNVLYSALEFNGYIVEKVGQGNSEVLKLKRNIQGPWTSTSIIYSKKELEAVANTDKFITMVIDLKYISSREVQTTLRSLRIVNPQGGNLAGIEGSNTLLVTDYAPNVKRVYSVVEGMDRKKNVELMTKQFAIENKTIPVKLNEKTDYNLAIEVNKNVSVVVKDENDNVLVNGNGSHTRLWLGYHMKNSISKKFQVELEVLKEDIAEINVQIHDAKNSDNAVWSFFTVHALAKGKKIKFSLLLSTK</sequence>
<dbReference type="InterPro" id="IPR049371">
    <property type="entry name" value="GspD-like_N0"/>
</dbReference>
<comment type="subcellular location">
    <subcellularLocation>
        <location evidence="1">Membrane</location>
    </subcellularLocation>
</comment>
<evidence type="ECO:0000256" key="1">
    <source>
        <dbReference type="ARBA" id="ARBA00004370"/>
    </source>
</evidence>
<dbReference type="Pfam" id="PF03958">
    <property type="entry name" value="Secretin_N"/>
    <property type="match status" value="1"/>
</dbReference>
<feature type="coiled-coil region" evidence="4">
    <location>
        <begin position="257"/>
        <end position="284"/>
    </location>
</feature>
<evidence type="ECO:0000259" key="6">
    <source>
        <dbReference type="Pfam" id="PF21305"/>
    </source>
</evidence>
<protein>
    <submittedName>
        <fullName evidence="7">Type II secretion system protein GspD</fullName>
    </submittedName>
</protein>
<dbReference type="GO" id="GO:0016020">
    <property type="term" value="C:membrane"/>
    <property type="evidence" value="ECO:0007669"/>
    <property type="project" value="UniProtKB-SubCell"/>
</dbReference>
<dbReference type="PANTHER" id="PTHR30332:SF24">
    <property type="entry name" value="SECRETIN GSPD-RELATED"/>
    <property type="match status" value="1"/>
</dbReference>
<proteinExistence type="predicted"/>
<keyword evidence="2" id="KW-0732">Signal</keyword>
<keyword evidence="4" id="KW-0175">Coiled coil</keyword>
<keyword evidence="3" id="KW-0472">Membrane</keyword>